<dbReference type="Proteomes" id="UP000838100">
    <property type="component" value="Unassembled WGS sequence"/>
</dbReference>
<dbReference type="SUPFAM" id="SSF52833">
    <property type="entry name" value="Thioredoxin-like"/>
    <property type="match status" value="1"/>
</dbReference>
<feature type="chain" id="PRO_5046568752" description="Glutaredoxin" evidence="1">
    <location>
        <begin position="21"/>
        <end position="147"/>
    </location>
</feature>
<dbReference type="RefSeq" id="WP_237445247.1">
    <property type="nucleotide sequence ID" value="NZ_CAKLPX010000003.1"/>
</dbReference>
<dbReference type="Gene3D" id="3.40.30.10">
    <property type="entry name" value="Glutaredoxin"/>
    <property type="match status" value="1"/>
</dbReference>
<evidence type="ECO:0000259" key="2">
    <source>
        <dbReference type="Pfam" id="PF00462"/>
    </source>
</evidence>
<organism evidence="4 5">
    <name type="scientific">Sinobacterium norvegicum</name>
    <dbReference type="NCBI Taxonomy" id="1641715"/>
    <lineage>
        <taxon>Bacteria</taxon>
        <taxon>Pseudomonadati</taxon>
        <taxon>Pseudomonadota</taxon>
        <taxon>Gammaproteobacteria</taxon>
        <taxon>Cellvibrionales</taxon>
        <taxon>Spongiibacteraceae</taxon>
        <taxon>Sinobacterium</taxon>
    </lineage>
</organism>
<dbReference type="Pfam" id="PF13511">
    <property type="entry name" value="DUF4124"/>
    <property type="match status" value="1"/>
</dbReference>
<gene>
    <name evidence="4" type="ORF">SIN8267_02698</name>
</gene>
<reference evidence="4" key="1">
    <citation type="submission" date="2021-12" db="EMBL/GenBank/DDBJ databases">
        <authorList>
            <person name="Rodrigo-Torres L."/>
            <person name="Arahal R. D."/>
            <person name="Lucena T."/>
        </authorList>
    </citation>
    <scope>NUCLEOTIDE SEQUENCE</scope>
    <source>
        <strain evidence="4">CECT 8267</strain>
    </source>
</reference>
<feature type="domain" description="Glutaredoxin" evidence="2">
    <location>
        <begin position="76"/>
        <end position="132"/>
    </location>
</feature>
<feature type="domain" description="DUF4124" evidence="3">
    <location>
        <begin position="11"/>
        <end position="48"/>
    </location>
</feature>
<dbReference type="PANTHER" id="PTHR34386:SF1">
    <property type="entry name" value="GLUTAREDOXIN-LIKE PROTEIN NRDH"/>
    <property type="match status" value="1"/>
</dbReference>
<keyword evidence="1" id="KW-0732">Signal</keyword>
<name>A0ABM9AH76_9GAMM</name>
<evidence type="ECO:0008006" key="6">
    <source>
        <dbReference type="Google" id="ProtNLM"/>
    </source>
</evidence>
<dbReference type="PANTHER" id="PTHR34386">
    <property type="entry name" value="GLUTAREDOXIN"/>
    <property type="match status" value="1"/>
</dbReference>
<dbReference type="CDD" id="cd02976">
    <property type="entry name" value="NrdH"/>
    <property type="match status" value="1"/>
</dbReference>
<comment type="caution">
    <text evidence="4">The sequence shown here is derived from an EMBL/GenBank/DDBJ whole genome shotgun (WGS) entry which is preliminary data.</text>
</comment>
<keyword evidence="5" id="KW-1185">Reference proteome</keyword>
<dbReference type="Pfam" id="PF00462">
    <property type="entry name" value="Glutaredoxin"/>
    <property type="match status" value="1"/>
</dbReference>
<protein>
    <recommendedName>
        <fullName evidence="6">Glutaredoxin</fullName>
    </recommendedName>
</protein>
<evidence type="ECO:0000256" key="1">
    <source>
        <dbReference type="SAM" id="SignalP"/>
    </source>
</evidence>
<evidence type="ECO:0000313" key="5">
    <source>
        <dbReference type="Proteomes" id="UP000838100"/>
    </source>
</evidence>
<accession>A0ABM9AH76</accession>
<proteinExistence type="predicted"/>
<evidence type="ECO:0000313" key="4">
    <source>
        <dbReference type="EMBL" id="CAH0992565.1"/>
    </source>
</evidence>
<dbReference type="InterPro" id="IPR036249">
    <property type="entry name" value="Thioredoxin-like_sf"/>
</dbReference>
<feature type="signal peptide" evidence="1">
    <location>
        <begin position="1"/>
        <end position="20"/>
    </location>
</feature>
<sequence length="147" mass="16635">MRIPPLLAVILLLLWPMANAEIFKWVDAEGNTHFGDQPPDAAKTQTLEFNINTFQGVEIDQRYSHSGDTSADHQTVIMYSTSWCGYCKKARRYFRSNNINFKEYDIEKNASAAKTFKRLGGKGVPLIVVGDKKMSGFSQSGFESIYR</sequence>
<dbReference type="EMBL" id="CAKLPX010000003">
    <property type="protein sequence ID" value="CAH0992565.1"/>
    <property type="molecule type" value="Genomic_DNA"/>
</dbReference>
<dbReference type="PROSITE" id="PS51354">
    <property type="entry name" value="GLUTAREDOXIN_2"/>
    <property type="match status" value="1"/>
</dbReference>
<evidence type="ECO:0000259" key="3">
    <source>
        <dbReference type="Pfam" id="PF13511"/>
    </source>
</evidence>
<dbReference type="InterPro" id="IPR002109">
    <property type="entry name" value="Glutaredoxin"/>
</dbReference>
<dbReference type="InterPro" id="IPR025392">
    <property type="entry name" value="DUF4124"/>
</dbReference>
<dbReference type="InterPro" id="IPR051548">
    <property type="entry name" value="Grx-like_ET"/>
</dbReference>